<organism evidence="1 2">
    <name type="scientific">Pseudofulvibacter geojedonensis</name>
    <dbReference type="NCBI Taxonomy" id="1123758"/>
    <lineage>
        <taxon>Bacteria</taxon>
        <taxon>Pseudomonadati</taxon>
        <taxon>Bacteroidota</taxon>
        <taxon>Flavobacteriia</taxon>
        <taxon>Flavobacteriales</taxon>
        <taxon>Flavobacteriaceae</taxon>
        <taxon>Pseudofulvibacter</taxon>
    </lineage>
</organism>
<reference evidence="2" key="1">
    <citation type="journal article" date="2019" name="Int. J. Syst. Evol. Microbiol.">
        <title>The Global Catalogue of Microorganisms (GCM) 10K type strain sequencing project: providing services to taxonomists for standard genome sequencing and annotation.</title>
        <authorList>
            <consortium name="The Broad Institute Genomics Platform"/>
            <consortium name="The Broad Institute Genome Sequencing Center for Infectious Disease"/>
            <person name="Wu L."/>
            <person name="Ma J."/>
        </authorList>
    </citation>
    <scope>NUCLEOTIDE SEQUENCE [LARGE SCALE GENOMIC DNA]</scope>
    <source>
        <strain evidence="2">CCUG 62114</strain>
    </source>
</reference>
<evidence type="ECO:0000313" key="1">
    <source>
        <dbReference type="EMBL" id="MFD0963112.1"/>
    </source>
</evidence>
<dbReference type="Proteomes" id="UP001596997">
    <property type="component" value="Unassembled WGS sequence"/>
</dbReference>
<keyword evidence="2" id="KW-1185">Reference proteome</keyword>
<dbReference type="EMBL" id="JBHTJM010000004">
    <property type="protein sequence ID" value="MFD0963112.1"/>
    <property type="molecule type" value="Genomic_DNA"/>
</dbReference>
<evidence type="ECO:0000313" key="2">
    <source>
        <dbReference type="Proteomes" id="UP001596997"/>
    </source>
</evidence>
<accession>A0ABW3I0G2</accession>
<name>A0ABW3I0G2_9FLAO</name>
<evidence type="ECO:0008006" key="3">
    <source>
        <dbReference type="Google" id="ProtNLM"/>
    </source>
</evidence>
<dbReference type="Gene3D" id="2.60.40.10">
    <property type="entry name" value="Immunoglobulins"/>
    <property type="match status" value="1"/>
</dbReference>
<comment type="caution">
    <text evidence="1">The sequence shown here is derived from an EMBL/GenBank/DDBJ whole genome shotgun (WGS) entry which is preliminary data.</text>
</comment>
<gene>
    <name evidence="1" type="ORF">ACFQ1O_03730</name>
</gene>
<sequence length="415" mass="44115">TSNPQIIYVEVINTGDEGNAGDGTQCRSVKAITLEVSIPPVTEFVSMPLCDDQYYVPDNVTPNQTFNLTLFEDMITTETGNTFTYFLSEAEAEANTNPIGNTTAFVNTVNPQDIFIRVDNALGCYSVQLVEIVVNPNPTPLIPSDLADLFPNGESMESCINDGTGPGTLQEGYALFDLTEYQDDIIGGETVVSAAYYTSESDANLEQNPITNPTTFYNTVAYGQTIWVRVTNTGDTATNTAATGCYTLTNFKIHVPVPQVSITSTKDVLCVDEFGVPLPTEDLPVLTATTFSLEGSYTTPNYTYQWSFNGVEIPGANSSTYTVSQAGDYSVTASGPTDMLCQNSATATISISASPATYNATVTTNAFAGNHVIEATATSTVPGVTFEYSLGNAAGPGDTFQSSGTFTDVNPGPHV</sequence>
<protein>
    <recommendedName>
        <fullName evidence="3">PKD domain-containing protein</fullName>
    </recommendedName>
</protein>
<feature type="non-terminal residue" evidence="1">
    <location>
        <position position="415"/>
    </location>
</feature>
<proteinExistence type="predicted"/>
<dbReference type="InterPro" id="IPR013783">
    <property type="entry name" value="Ig-like_fold"/>
</dbReference>
<feature type="non-terminal residue" evidence="1">
    <location>
        <position position="1"/>
    </location>
</feature>